<dbReference type="EMBL" id="KQ964248">
    <property type="protein sequence ID" value="KXJ92903.1"/>
    <property type="molecule type" value="Genomic_DNA"/>
</dbReference>
<dbReference type="PANTHER" id="PTHR38688">
    <property type="entry name" value="PYR_REDOX_2 DOMAIN-CONTAINING PROTEIN"/>
    <property type="match status" value="1"/>
</dbReference>
<dbReference type="InterPro" id="IPR053275">
    <property type="entry name" value="Agnestin_monoxygenase"/>
</dbReference>
<evidence type="ECO:0000313" key="1">
    <source>
        <dbReference type="EMBL" id="KXJ92903.1"/>
    </source>
</evidence>
<accession>A0A136J6W2</accession>
<evidence type="ECO:0000313" key="2">
    <source>
        <dbReference type="Proteomes" id="UP000070501"/>
    </source>
</evidence>
<dbReference type="Proteomes" id="UP000070501">
    <property type="component" value="Unassembled WGS sequence"/>
</dbReference>
<name>A0A136J6W2_9PEZI</name>
<keyword evidence="2" id="KW-1185">Reference proteome</keyword>
<reference evidence="2" key="1">
    <citation type="submission" date="2016-02" db="EMBL/GenBank/DDBJ databases">
        <title>Draft genome sequence of Microdochium bolleyi, a fungal endophyte of beachgrass.</title>
        <authorList>
            <consortium name="DOE Joint Genome Institute"/>
            <person name="David A.S."/>
            <person name="May G."/>
            <person name="Haridas S."/>
            <person name="Lim J."/>
            <person name="Wang M."/>
            <person name="Labutti K."/>
            <person name="Lipzen A."/>
            <person name="Barry K."/>
            <person name="Grigoriev I.V."/>
        </authorList>
    </citation>
    <scope>NUCLEOTIDE SEQUENCE [LARGE SCALE GENOMIC DNA]</scope>
    <source>
        <strain evidence="2">J235TASD1</strain>
    </source>
</reference>
<dbReference type="PANTHER" id="PTHR38688:SF1">
    <property type="entry name" value="FAD_NAD(P)-BINDING DOMAIN-CONTAINING PROTEIN"/>
    <property type="match status" value="1"/>
</dbReference>
<sequence length="489" mass="51551">MALLPVLSRPAVHTAWPHISAAPRACFSASGLRRQRVAALVVGAGPAGVAAVGSLLDHLPPSPTVAWVDPDFKGGRVNRRYREVPGNTRTRLFVDFARSSTALARIASSAPAPNPVTALEGLPPDDTCSLAYAGDMVSMLIDGLGAHPALDRHQGRVTAARWHQAAREWSVTIDDPASNSSITRTTPLLVYCTGASPTLVPLPAPSSSTFLPSPSSTPRLLELDTALKPSLLAKALVRTATITTEAEAGPITVGVIGASHSAILVLMNLYNLATTSPAHANLRVRWFSRVPADKGLKYAVYQDAGWILYDNTGLKGRAAQFARENLDTPQVLAASPVGKVVERIDCSGGADSEAAAFHQYLLGSSNSKVSSSACDYVVQAVGFTTDTLPTMTLAKSETAVITPLFNHETGSFSDKTTREVLPGLHGAGIAFPERVVDPEGNVEHAVGFYKFVKFLNRVVPQWVNAVYPHAEAEATATGGMIAKQAVASA</sequence>
<proteinExistence type="predicted"/>
<dbReference type="OrthoDB" id="432536at2759"/>
<dbReference type="STRING" id="196109.A0A136J6W2"/>
<dbReference type="InParanoid" id="A0A136J6W2"/>
<dbReference type="SUPFAM" id="SSF51905">
    <property type="entry name" value="FAD/NAD(P)-binding domain"/>
    <property type="match status" value="1"/>
</dbReference>
<dbReference type="Gene3D" id="3.50.50.60">
    <property type="entry name" value="FAD/NAD(P)-binding domain"/>
    <property type="match status" value="1"/>
</dbReference>
<gene>
    <name evidence="1" type="ORF">Micbo1qcDRAFT_160767</name>
</gene>
<dbReference type="InterPro" id="IPR036188">
    <property type="entry name" value="FAD/NAD-bd_sf"/>
</dbReference>
<dbReference type="AlphaFoldDB" id="A0A136J6W2"/>
<organism evidence="1 2">
    <name type="scientific">Microdochium bolleyi</name>
    <dbReference type="NCBI Taxonomy" id="196109"/>
    <lineage>
        <taxon>Eukaryota</taxon>
        <taxon>Fungi</taxon>
        <taxon>Dikarya</taxon>
        <taxon>Ascomycota</taxon>
        <taxon>Pezizomycotina</taxon>
        <taxon>Sordariomycetes</taxon>
        <taxon>Xylariomycetidae</taxon>
        <taxon>Xylariales</taxon>
        <taxon>Microdochiaceae</taxon>
        <taxon>Microdochium</taxon>
    </lineage>
</organism>
<protein>
    <submittedName>
        <fullName evidence="1">Pyridine nucleotide-disulfide oxidoreductase-domain-containing protein</fullName>
    </submittedName>
</protein>